<protein>
    <submittedName>
        <fullName evidence="1">Uncharacterized protein</fullName>
    </submittedName>
</protein>
<accession>A0A6A7C1H4</accession>
<evidence type="ECO:0000313" key="2">
    <source>
        <dbReference type="Proteomes" id="UP000799421"/>
    </source>
</evidence>
<reference evidence="1" key="1">
    <citation type="journal article" date="2020" name="Stud. Mycol.">
        <title>101 Dothideomycetes genomes: a test case for predicting lifestyles and emergence of pathogens.</title>
        <authorList>
            <person name="Haridas S."/>
            <person name="Albert R."/>
            <person name="Binder M."/>
            <person name="Bloem J."/>
            <person name="Labutti K."/>
            <person name="Salamov A."/>
            <person name="Andreopoulos B."/>
            <person name="Baker S."/>
            <person name="Barry K."/>
            <person name="Bills G."/>
            <person name="Bluhm B."/>
            <person name="Cannon C."/>
            <person name="Castanera R."/>
            <person name="Culley D."/>
            <person name="Daum C."/>
            <person name="Ezra D."/>
            <person name="Gonzalez J."/>
            <person name="Henrissat B."/>
            <person name="Kuo A."/>
            <person name="Liang C."/>
            <person name="Lipzen A."/>
            <person name="Lutzoni F."/>
            <person name="Magnuson J."/>
            <person name="Mondo S."/>
            <person name="Nolan M."/>
            <person name="Ohm R."/>
            <person name="Pangilinan J."/>
            <person name="Park H.-J."/>
            <person name="Ramirez L."/>
            <person name="Alfaro M."/>
            <person name="Sun H."/>
            <person name="Tritt A."/>
            <person name="Yoshinaga Y."/>
            <person name="Zwiers L.-H."/>
            <person name="Turgeon B."/>
            <person name="Goodwin S."/>
            <person name="Spatafora J."/>
            <person name="Crous P."/>
            <person name="Grigoriev I."/>
        </authorList>
    </citation>
    <scope>NUCLEOTIDE SEQUENCE</scope>
    <source>
        <strain evidence="1">CBS 480.64</strain>
    </source>
</reference>
<dbReference type="Proteomes" id="UP000799421">
    <property type="component" value="Unassembled WGS sequence"/>
</dbReference>
<organism evidence="1 2">
    <name type="scientific">Piedraia hortae CBS 480.64</name>
    <dbReference type="NCBI Taxonomy" id="1314780"/>
    <lineage>
        <taxon>Eukaryota</taxon>
        <taxon>Fungi</taxon>
        <taxon>Dikarya</taxon>
        <taxon>Ascomycota</taxon>
        <taxon>Pezizomycotina</taxon>
        <taxon>Dothideomycetes</taxon>
        <taxon>Dothideomycetidae</taxon>
        <taxon>Capnodiales</taxon>
        <taxon>Piedraiaceae</taxon>
        <taxon>Piedraia</taxon>
    </lineage>
</organism>
<dbReference type="AlphaFoldDB" id="A0A6A7C1H4"/>
<sequence length="154" mass="16463">MVLAHLRSGQAARGTELMSITRDNTHHSRRRVYGALDDLSECSRSGACYEPFRADGQFDRVAPTSTIEAASPKVAPWAPRSQAPLRAVVAAGNAAPLLTNITQPPVEQAEKIPAGLARLLAKQSAEIIRHLQGIWGQETPDVAKGLQAASRSSC</sequence>
<dbReference type="EMBL" id="MU005973">
    <property type="protein sequence ID" value="KAF2861324.1"/>
    <property type="molecule type" value="Genomic_DNA"/>
</dbReference>
<evidence type="ECO:0000313" key="1">
    <source>
        <dbReference type="EMBL" id="KAF2861324.1"/>
    </source>
</evidence>
<name>A0A6A7C1H4_9PEZI</name>
<proteinExistence type="predicted"/>
<gene>
    <name evidence="1" type="ORF">K470DRAFT_269949</name>
</gene>
<keyword evidence="2" id="KW-1185">Reference proteome</keyword>